<feature type="transmembrane region" description="Helical" evidence="7">
    <location>
        <begin position="184"/>
        <end position="206"/>
    </location>
</feature>
<dbReference type="GO" id="GO:0055085">
    <property type="term" value="P:transmembrane transport"/>
    <property type="evidence" value="ECO:0007669"/>
    <property type="project" value="InterPro"/>
</dbReference>
<dbReference type="PANTHER" id="PTHR32243:SF18">
    <property type="entry name" value="INNER MEMBRANE ABC TRANSPORTER PERMEASE PROTEIN YCJP"/>
    <property type="match status" value="1"/>
</dbReference>
<evidence type="ECO:0000256" key="2">
    <source>
        <dbReference type="ARBA" id="ARBA00022448"/>
    </source>
</evidence>
<dbReference type="Pfam" id="PF00528">
    <property type="entry name" value="BPD_transp_1"/>
    <property type="match status" value="1"/>
</dbReference>
<dbReference type="SUPFAM" id="SSF161098">
    <property type="entry name" value="MetI-like"/>
    <property type="match status" value="1"/>
</dbReference>
<proteinExistence type="inferred from homology"/>
<dbReference type="InterPro" id="IPR050901">
    <property type="entry name" value="BP-dep_ABC_trans_perm"/>
</dbReference>
<dbReference type="PATRIC" id="fig|429727.3.peg.430"/>
<accession>A0A0F5FPU5</accession>
<organism evidence="9 10">
    <name type="scientific">Devosia chinhatensis</name>
    <dbReference type="NCBI Taxonomy" id="429727"/>
    <lineage>
        <taxon>Bacteria</taxon>
        <taxon>Pseudomonadati</taxon>
        <taxon>Pseudomonadota</taxon>
        <taxon>Alphaproteobacteria</taxon>
        <taxon>Hyphomicrobiales</taxon>
        <taxon>Devosiaceae</taxon>
        <taxon>Devosia</taxon>
    </lineage>
</organism>
<feature type="transmembrane region" description="Helical" evidence="7">
    <location>
        <begin position="242"/>
        <end position="261"/>
    </location>
</feature>
<comment type="subcellular location">
    <subcellularLocation>
        <location evidence="1 7">Cell membrane</location>
        <topology evidence="1 7">Multi-pass membrane protein</topology>
    </subcellularLocation>
</comment>
<evidence type="ECO:0000313" key="9">
    <source>
        <dbReference type="EMBL" id="KKB10197.1"/>
    </source>
</evidence>
<dbReference type="AlphaFoldDB" id="A0A0F5FPU5"/>
<feature type="transmembrane region" description="Helical" evidence="7">
    <location>
        <begin position="12"/>
        <end position="30"/>
    </location>
</feature>
<dbReference type="PROSITE" id="PS50928">
    <property type="entry name" value="ABC_TM1"/>
    <property type="match status" value="1"/>
</dbReference>
<dbReference type="STRING" id="429727.VE26_02045"/>
<feature type="domain" description="ABC transmembrane type-1" evidence="8">
    <location>
        <begin position="72"/>
        <end position="263"/>
    </location>
</feature>
<name>A0A0F5FPU5_9HYPH</name>
<gene>
    <name evidence="9" type="ORF">VE26_02045</name>
</gene>
<keyword evidence="3" id="KW-1003">Cell membrane</keyword>
<keyword evidence="5 7" id="KW-1133">Transmembrane helix</keyword>
<comment type="caution">
    <text evidence="9">The sequence shown here is derived from an EMBL/GenBank/DDBJ whole genome shotgun (WGS) entry which is preliminary data.</text>
</comment>
<sequence>MKLKRTGLPVPLIIIGSVVLVAVCLFPFWWMGLSSIKTLRELYTIPPIWWPSMPTLDNYYTVLFESNIPRYFLNSVVISLGSTFLAMVLAIFASYGFARFDFKGKPLLQSFVLVGQLLPTAAIIVPLFVTLRVLGLVNTYWGLILVYMIITLPLSVWMLTSYFRAIPVELEEAAIIDGASRMGVLFRITLPLSIPGLISVLVYAFVTTWNEFIFALVFATDSSVKTLPIGLAEFSTEFNTDWGAVMAASMVMTLPIAILFLSMQRLFVGGMTAGATKG</sequence>
<dbReference type="CDD" id="cd06261">
    <property type="entry name" value="TM_PBP2"/>
    <property type="match status" value="1"/>
</dbReference>
<dbReference type="GO" id="GO:0005886">
    <property type="term" value="C:plasma membrane"/>
    <property type="evidence" value="ECO:0007669"/>
    <property type="project" value="UniProtKB-SubCell"/>
</dbReference>
<evidence type="ECO:0000256" key="3">
    <source>
        <dbReference type="ARBA" id="ARBA00022475"/>
    </source>
</evidence>
<dbReference type="PANTHER" id="PTHR32243">
    <property type="entry name" value="MALTOSE TRANSPORT SYSTEM PERMEASE-RELATED"/>
    <property type="match status" value="1"/>
</dbReference>
<keyword evidence="10" id="KW-1185">Reference proteome</keyword>
<evidence type="ECO:0000256" key="1">
    <source>
        <dbReference type="ARBA" id="ARBA00004651"/>
    </source>
</evidence>
<evidence type="ECO:0000313" key="10">
    <source>
        <dbReference type="Proteomes" id="UP000033649"/>
    </source>
</evidence>
<dbReference type="InterPro" id="IPR000515">
    <property type="entry name" value="MetI-like"/>
</dbReference>
<evidence type="ECO:0000259" key="8">
    <source>
        <dbReference type="PROSITE" id="PS50928"/>
    </source>
</evidence>
<evidence type="ECO:0000256" key="4">
    <source>
        <dbReference type="ARBA" id="ARBA00022692"/>
    </source>
</evidence>
<comment type="similarity">
    <text evidence="7">Belongs to the binding-protein-dependent transport system permease family.</text>
</comment>
<feature type="transmembrane region" description="Helical" evidence="7">
    <location>
        <begin position="110"/>
        <end position="134"/>
    </location>
</feature>
<evidence type="ECO:0000256" key="6">
    <source>
        <dbReference type="ARBA" id="ARBA00023136"/>
    </source>
</evidence>
<keyword evidence="2 7" id="KW-0813">Transport</keyword>
<dbReference type="InterPro" id="IPR035906">
    <property type="entry name" value="MetI-like_sf"/>
</dbReference>
<feature type="transmembrane region" description="Helical" evidence="7">
    <location>
        <begin position="71"/>
        <end position="98"/>
    </location>
</feature>
<reference evidence="9 10" key="1">
    <citation type="submission" date="2015-03" db="EMBL/GenBank/DDBJ databases">
        <authorList>
            <person name="Hassan Y."/>
            <person name="Lepp D."/>
            <person name="Li X.-Z."/>
            <person name="Zhou T."/>
        </authorList>
    </citation>
    <scope>NUCLEOTIDE SEQUENCE [LARGE SCALE GENOMIC DNA]</scope>
    <source>
        <strain evidence="9 10">IPL18</strain>
    </source>
</reference>
<keyword evidence="4 7" id="KW-0812">Transmembrane</keyword>
<evidence type="ECO:0000256" key="7">
    <source>
        <dbReference type="RuleBase" id="RU363032"/>
    </source>
</evidence>
<protein>
    <submittedName>
        <fullName evidence="9">ABC transporter permease</fullName>
    </submittedName>
</protein>
<evidence type="ECO:0000256" key="5">
    <source>
        <dbReference type="ARBA" id="ARBA00022989"/>
    </source>
</evidence>
<dbReference type="EMBL" id="JZEY01000054">
    <property type="protein sequence ID" value="KKB10197.1"/>
    <property type="molecule type" value="Genomic_DNA"/>
</dbReference>
<dbReference type="Proteomes" id="UP000033649">
    <property type="component" value="Unassembled WGS sequence"/>
</dbReference>
<keyword evidence="6 7" id="KW-0472">Membrane</keyword>
<feature type="transmembrane region" description="Helical" evidence="7">
    <location>
        <begin position="140"/>
        <end position="163"/>
    </location>
</feature>
<dbReference type="Gene3D" id="1.10.3720.10">
    <property type="entry name" value="MetI-like"/>
    <property type="match status" value="1"/>
</dbReference>